<proteinExistence type="predicted"/>
<evidence type="ECO:0000256" key="2">
    <source>
        <dbReference type="SAM" id="Phobius"/>
    </source>
</evidence>
<feature type="transmembrane region" description="Helical" evidence="2">
    <location>
        <begin position="21"/>
        <end position="48"/>
    </location>
</feature>
<keyword evidence="2" id="KW-0812">Transmembrane</keyword>
<organism evidence="6 7">
    <name type="scientific">Variovorax ureilyticus</name>
    <dbReference type="NCBI Taxonomy" id="1836198"/>
    <lineage>
        <taxon>Bacteria</taxon>
        <taxon>Pseudomonadati</taxon>
        <taxon>Pseudomonadota</taxon>
        <taxon>Betaproteobacteria</taxon>
        <taxon>Burkholderiales</taxon>
        <taxon>Comamonadaceae</taxon>
        <taxon>Variovorax</taxon>
    </lineage>
</organism>
<comment type="caution">
    <text evidence="6">The sequence shown here is derived from an EMBL/GenBank/DDBJ whole genome shotgun (WGS) entry which is preliminary data.</text>
</comment>
<evidence type="ECO:0000256" key="1">
    <source>
        <dbReference type="SAM" id="MobiDB-lite"/>
    </source>
</evidence>
<keyword evidence="2" id="KW-0472">Membrane</keyword>
<name>A0ABU8VLR4_9BURK</name>
<dbReference type="InterPro" id="IPR028932">
    <property type="entry name" value="TerB-C"/>
</dbReference>
<evidence type="ECO:0000259" key="3">
    <source>
        <dbReference type="Pfam" id="PF05099"/>
    </source>
</evidence>
<dbReference type="InterPro" id="IPR029024">
    <property type="entry name" value="TerB-like"/>
</dbReference>
<dbReference type="InterPro" id="IPR007791">
    <property type="entry name" value="DjlA_N"/>
</dbReference>
<gene>
    <name evidence="6" type="ORF">WKW77_26300</name>
</gene>
<evidence type="ECO:0000259" key="4">
    <source>
        <dbReference type="Pfam" id="PF13208"/>
    </source>
</evidence>
<evidence type="ECO:0000313" key="6">
    <source>
        <dbReference type="EMBL" id="MEJ8814614.1"/>
    </source>
</evidence>
<feature type="region of interest" description="Disordered" evidence="1">
    <location>
        <begin position="659"/>
        <end position="680"/>
    </location>
</feature>
<keyword evidence="7" id="KW-1185">Reference proteome</keyword>
<dbReference type="Pfam" id="PF05099">
    <property type="entry name" value="TerB"/>
    <property type="match status" value="1"/>
</dbReference>
<evidence type="ECO:0000313" key="7">
    <source>
        <dbReference type="Proteomes" id="UP001365846"/>
    </source>
</evidence>
<feature type="domain" description="Co-chaperone DjlA N-terminal" evidence="3">
    <location>
        <begin position="541"/>
        <end position="645"/>
    </location>
</feature>
<keyword evidence="2" id="KW-1133">Transmembrane helix</keyword>
<dbReference type="RefSeq" id="WP_340359844.1">
    <property type="nucleotide sequence ID" value="NZ_JBBKZU010000014.1"/>
</dbReference>
<dbReference type="SUPFAM" id="SSF158682">
    <property type="entry name" value="TerB-like"/>
    <property type="match status" value="1"/>
</dbReference>
<evidence type="ECO:0000259" key="5">
    <source>
        <dbReference type="Pfam" id="PF15615"/>
    </source>
</evidence>
<dbReference type="CDD" id="cd07176">
    <property type="entry name" value="terB"/>
    <property type="match status" value="1"/>
</dbReference>
<dbReference type="InterPro" id="IPR025266">
    <property type="entry name" value="TerB_N"/>
</dbReference>
<dbReference type="EMBL" id="JBBKZU010000014">
    <property type="protein sequence ID" value="MEJ8814614.1"/>
    <property type="molecule type" value="Genomic_DNA"/>
</dbReference>
<feature type="domain" description="TerB-C" evidence="5">
    <location>
        <begin position="678"/>
        <end position="812"/>
    </location>
</feature>
<sequence>MAGRKKPSSSSTGALIFGGIVLMLALVPLKAWLAIGFLALVGIGFFVYQRNRPTNSAPERPGLRDLEPLEFTATSQTAPSGPTRSEFPRGASFVQPVEDELVEVVAPRHTFDARIPAAPKSYGPGTWIPAGTPCVVGSLTIPGGMVYVGTSLRASSGAVDPCLINPSLSIAKRGNYTTRDMGYWPSYSDISPNARRSYLEWLADGRKDPEADIGYVFLFFYGLERRAILDARLDAAAQEEWPVIAQELRRLLDVYGEKSHSFKRYASELLNWMAASNYPADLYNHLLPDLPKGLELPVYVRLALGRAAVDDAPVPAHLALGWAKLDPSTYLRTAAERCAPEFDRLFTQKYAEQYGAGIILPRNRTKLHLVYQAASAGFRGMDVKLSFGDTPDVTALTGPIQKVRALVEETTAALDSYSRFVGRNPNARSALEGLLHLPATLWPQSAQDVLSELKQRMGDGMLAMSFQELLSKLDAQSKLTKEKTHALARALESLNIGIEPDVLAGAKLPKPDEKVVLFAVPPGEPVSRATPAYQAAALTLQLASAVATVDGDFSAREMSHLRQQVLSWTHLTPNHIRRLLAHLRLLMVTPASLPALKKKLEPLDAHAKEVLATFMATVAQSDGEIAPAEVRMLESIYKALGVDSKKVFSDVHAVAANAPSPTTPSGFAQPVPPSTPATAPAKAAGFKLDAARIAELQRESQEVSALLANIFVDEEAAAPSVPVTEQAPALAEPSGVAGLMGLDEAHSALARLLLQRPTWPRSDLADAAADLELMLEGALLSINEAAFDAYDISFTEGDDPIEVNTEILEKLEA</sequence>
<dbReference type="Pfam" id="PF15615">
    <property type="entry name" value="TerB_C"/>
    <property type="match status" value="1"/>
</dbReference>
<reference evidence="6 7" key="1">
    <citation type="submission" date="2024-03" db="EMBL/GenBank/DDBJ databases">
        <title>Novel species of the genus Variovorax.</title>
        <authorList>
            <person name="Liu Q."/>
            <person name="Xin Y.-H."/>
        </authorList>
    </citation>
    <scope>NUCLEOTIDE SEQUENCE [LARGE SCALE GENOMIC DNA]</scope>
    <source>
        <strain evidence="6 7">KACC 18899</strain>
    </source>
</reference>
<protein>
    <submittedName>
        <fullName evidence="6">TerB N-terminal domain-containing protein</fullName>
    </submittedName>
</protein>
<feature type="domain" description="TerB N-terminal" evidence="4">
    <location>
        <begin position="131"/>
        <end position="335"/>
    </location>
</feature>
<dbReference type="Pfam" id="PF13208">
    <property type="entry name" value="TerB_N"/>
    <property type="match status" value="1"/>
</dbReference>
<accession>A0ABU8VLR4</accession>
<dbReference type="Gene3D" id="1.10.3680.10">
    <property type="entry name" value="TerB-like"/>
    <property type="match status" value="1"/>
</dbReference>
<dbReference type="Proteomes" id="UP001365846">
    <property type="component" value="Unassembled WGS sequence"/>
</dbReference>